<dbReference type="SMART" id="SM00220">
    <property type="entry name" value="S_TKc"/>
    <property type="match status" value="1"/>
</dbReference>
<dbReference type="InterPro" id="IPR051931">
    <property type="entry name" value="PAK3-like"/>
</dbReference>
<dbReference type="Proteomes" id="UP000269539">
    <property type="component" value="Unassembled WGS sequence"/>
</dbReference>
<dbReference type="Pfam" id="PF00786">
    <property type="entry name" value="PBD"/>
    <property type="match status" value="1"/>
</dbReference>
<evidence type="ECO:0000256" key="14">
    <source>
        <dbReference type="ARBA" id="ARBA00048679"/>
    </source>
</evidence>
<dbReference type="Gene3D" id="3.90.810.10">
    <property type="entry name" value="CRIB domain"/>
    <property type="match status" value="1"/>
</dbReference>
<dbReference type="CDD" id="cd01093">
    <property type="entry name" value="CRIB_PAK_like"/>
    <property type="match status" value="1"/>
</dbReference>
<dbReference type="SMART" id="SM00285">
    <property type="entry name" value="PBD"/>
    <property type="match status" value="1"/>
</dbReference>
<feature type="domain" description="CRIB" evidence="18">
    <location>
        <begin position="226"/>
        <end position="239"/>
    </location>
</feature>
<name>A0A3M7D796_HORWE</name>
<keyword evidence="9 15" id="KW-0547">Nucleotide-binding</keyword>
<dbReference type="Gene3D" id="1.10.510.10">
    <property type="entry name" value="Transferase(Phosphotransferase) domain 1"/>
    <property type="match status" value="1"/>
</dbReference>
<evidence type="ECO:0000256" key="11">
    <source>
        <dbReference type="ARBA" id="ARBA00022840"/>
    </source>
</evidence>
<dbReference type="CDD" id="cd06614">
    <property type="entry name" value="STKc_PAK"/>
    <property type="match status" value="1"/>
</dbReference>
<evidence type="ECO:0000259" key="17">
    <source>
        <dbReference type="PROSITE" id="PS50011"/>
    </source>
</evidence>
<evidence type="ECO:0000256" key="10">
    <source>
        <dbReference type="ARBA" id="ARBA00022777"/>
    </source>
</evidence>
<dbReference type="PROSITE" id="PS50011">
    <property type="entry name" value="PROTEIN_KINASE_DOM"/>
    <property type="match status" value="1"/>
</dbReference>
<dbReference type="InterPro" id="IPR000719">
    <property type="entry name" value="Prot_kinase_dom"/>
</dbReference>
<dbReference type="InterPro" id="IPR036936">
    <property type="entry name" value="CRIB_dom_sf"/>
</dbReference>
<evidence type="ECO:0000256" key="9">
    <source>
        <dbReference type="ARBA" id="ARBA00022741"/>
    </source>
</evidence>
<evidence type="ECO:0000256" key="3">
    <source>
        <dbReference type="ARBA" id="ARBA00008874"/>
    </source>
</evidence>
<accession>A0A3M7D796</accession>
<feature type="compositionally biased region" description="Low complexity" evidence="16">
    <location>
        <begin position="448"/>
        <end position="476"/>
    </location>
</feature>
<dbReference type="GO" id="GO:0005634">
    <property type="term" value="C:nucleus"/>
    <property type="evidence" value="ECO:0007669"/>
    <property type="project" value="UniProtKB-SubCell"/>
</dbReference>
<dbReference type="PROSITE" id="PS50108">
    <property type="entry name" value="CRIB"/>
    <property type="match status" value="1"/>
</dbReference>
<dbReference type="PANTHER" id="PTHR45832:SF22">
    <property type="entry name" value="SERINE_THREONINE-PROTEIN KINASE SAMKA-RELATED"/>
    <property type="match status" value="1"/>
</dbReference>
<dbReference type="Gene3D" id="3.30.200.20">
    <property type="entry name" value="Phosphorylase Kinase, domain 1"/>
    <property type="match status" value="1"/>
</dbReference>
<dbReference type="PROSITE" id="PS00107">
    <property type="entry name" value="PROTEIN_KINASE_ATP"/>
    <property type="match status" value="1"/>
</dbReference>
<dbReference type="SUPFAM" id="SSF56112">
    <property type="entry name" value="Protein kinase-like (PK-like)"/>
    <property type="match status" value="1"/>
</dbReference>
<keyword evidence="7" id="KW-0723">Serine/threonine-protein kinase</keyword>
<evidence type="ECO:0000256" key="13">
    <source>
        <dbReference type="ARBA" id="ARBA00047899"/>
    </source>
</evidence>
<protein>
    <recommendedName>
        <fullName evidence="4">non-specific serine/threonine protein kinase</fullName>
        <ecNumber evidence="4">2.7.11.1</ecNumber>
    </recommendedName>
</protein>
<comment type="similarity">
    <text evidence="3">Belongs to the protein kinase superfamily. STE Ser/Thr protein kinase family. STE20 subfamily.</text>
</comment>
<feature type="compositionally biased region" description="Polar residues" evidence="16">
    <location>
        <begin position="72"/>
        <end position="85"/>
    </location>
</feature>
<dbReference type="GO" id="GO:0005737">
    <property type="term" value="C:cytoplasm"/>
    <property type="evidence" value="ECO:0007669"/>
    <property type="project" value="UniProtKB-SubCell"/>
</dbReference>
<keyword evidence="11 15" id="KW-0067">ATP-binding</keyword>
<evidence type="ECO:0000256" key="6">
    <source>
        <dbReference type="ARBA" id="ARBA00022507"/>
    </source>
</evidence>
<reference evidence="19 20" key="1">
    <citation type="journal article" date="2018" name="BMC Genomics">
        <title>Genomic evidence for intraspecific hybridization in a clonal and extremely halotolerant yeast.</title>
        <authorList>
            <person name="Gostincar C."/>
            <person name="Stajich J.E."/>
            <person name="Zupancic J."/>
            <person name="Zalar P."/>
            <person name="Gunde-Cimerman N."/>
        </authorList>
    </citation>
    <scope>NUCLEOTIDE SEQUENCE [LARGE SCALE GENOMIC DNA]</scope>
    <source>
        <strain evidence="19 20">EXF-10513</strain>
    </source>
</reference>
<dbReference type="PANTHER" id="PTHR45832">
    <property type="entry name" value="SERINE/THREONINE-PROTEIN KINASE SAMKA-RELATED-RELATED"/>
    <property type="match status" value="1"/>
</dbReference>
<dbReference type="InterPro" id="IPR011009">
    <property type="entry name" value="Kinase-like_dom_sf"/>
</dbReference>
<evidence type="ECO:0000256" key="8">
    <source>
        <dbReference type="ARBA" id="ARBA00022679"/>
    </source>
</evidence>
<evidence type="ECO:0000313" key="19">
    <source>
        <dbReference type="EMBL" id="RMY60139.1"/>
    </source>
</evidence>
<dbReference type="GO" id="GO:0019236">
    <property type="term" value="P:response to pheromone"/>
    <property type="evidence" value="ECO:0007669"/>
    <property type="project" value="UniProtKB-KW"/>
</dbReference>
<feature type="compositionally biased region" description="Polar residues" evidence="16">
    <location>
        <begin position="362"/>
        <end position="378"/>
    </location>
</feature>
<feature type="compositionally biased region" description="Low complexity" evidence="16">
    <location>
        <begin position="55"/>
        <end position="65"/>
    </location>
</feature>
<dbReference type="EMBL" id="QWIO01002207">
    <property type="protein sequence ID" value="RMY60139.1"/>
    <property type="molecule type" value="Genomic_DNA"/>
</dbReference>
<gene>
    <name evidence="19" type="ORF">D0864_13130</name>
</gene>
<evidence type="ECO:0000256" key="15">
    <source>
        <dbReference type="PROSITE-ProRule" id="PRU10141"/>
    </source>
</evidence>
<proteinExistence type="inferred from homology"/>
<feature type="region of interest" description="Disordered" evidence="16">
    <location>
        <begin position="1"/>
        <end position="105"/>
    </location>
</feature>
<feature type="domain" description="Protein kinase" evidence="17">
    <location>
        <begin position="555"/>
        <end position="806"/>
    </location>
</feature>
<keyword evidence="5" id="KW-0963">Cytoplasm</keyword>
<dbReference type="GO" id="GO:0005524">
    <property type="term" value="F:ATP binding"/>
    <property type="evidence" value="ECO:0007669"/>
    <property type="project" value="UniProtKB-UniRule"/>
</dbReference>
<feature type="region of interest" description="Disordered" evidence="16">
    <location>
        <begin position="125"/>
        <end position="204"/>
    </location>
</feature>
<evidence type="ECO:0000256" key="2">
    <source>
        <dbReference type="ARBA" id="ARBA00004496"/>
    </source>
</evidence>
<dbReference type="FunFam" id="3.30.200.20:FF:000385">
    <property type="entry name" value="Non-specific serine/threonine protein kinase"/>
    <property type="match status" value="1"/>
</dbReference>
<feature type="region of interest" description="Disordered" evidence="16">
    <location>
        <begin position="301"/>
        <end position="531"/>
    </location>
</feature>
<dbReference type="EC" id="2.7.11.1" evidence="4"/>
<dbReference type="InterPro" id="IPR017441">
    <property type="entry name" value="Protein_kinase_ATP_BS"/>
</dbReference>
<feature type="binding site" evidence="15">
    <location>
        <position position="584"/>
    </location>
    <ligand>
        <name>ATP</name>
        <dbReference type="ChEBI" id="CHEBI:30616"/>
    </ligand>
</feature>
<evidence type="ECO:0000259" key="18">
    <source>
        <dbReference type="PROSITE" id="PS50108"/>
    </source>
</evidence>
<dbReference type="PROSITE" id="PS00108">
    <property type="entry name" value="PROTEIN_KINASE_ST"/>
    <property type="match status" value="1"/>
</dbReference>
<feature type="compositionally biased region" description="Low complexity" evidence="16">
    <location>
        <begin position="138"/>
        <end position="147"/>
    </location>
</feature>
<dbReference type="GO" id="GO:0106310">
    <property type="term" value="F:protein serine kinase activity"/>
    <property type="evidence" value="ECO:0007669"/>
    <property type="project" value="RHEA"/>
</dbReference>
<dbReference type="InterPro" id="IPR000095">
    <property type="entry name" value="CRIB_dom"/>
</dbReference>
<dbReference type="AlphaFoldDB" id="A0A3M7D796"/>
<dbReference type="FunFam" id="1.10.510.10:FF:000011">
    <property type="entry name" value="Non-specific serine/threonine protein kinase"/>
    <property type="match status" value="1"/>
</dbReference>
<keyword evidence="6" id="KW-0589">Pheromone response</keyword>
<keyword evidence="10" id="KW-0418">Kinase</keyword>
<feature type="compositionally biased region" description="Polar residues" evidence="16">
    <location>
        <begin position="477"/>
        <end position="491"/>
    </location>
</feature>
<evidence type="ECO:0000256" key="5">
    <source>
        <dbReference type="ARBA" id="ARBA00022490"/>
    </source>
</evidence>
<dbReference type="VEuPathDB" id="FungiDB:BTJ68_12608"/>
<feature type="region of interest" description="Disordered" evidence="16">
    <location>
        <begin position="214"/>
        <end position="233"/>
    </location>
</feature>
<comment type="catalytic activity">
    <reaction evidence="14">
        <text>L-seryl-[protein] + ATP = O-phospho-L-seryl-[protein] + ADP + H(+)</text>
        <dbReference type="Rhea" id="RHEA:17989"/>
        <dbReference type="Rhea" id="RHEA-COMP:9863"/>
        <dbReference type="Rhea" id="RHEA-COMP:11604"/>
        <dbReference type="ChEBI" id="CHEBI:15378"/>
        <dbReference type="ChEBI" id="CHEBI:29999"/>
        <dbReference type="ChEBI" id="CHEBI:30616"/>
        <dbReference type="ChEBI" id="CHEBI:83421"/>
        <dbReference type="ChEBI" id="CHEBI:456216"/>
        <dbReference type="EC" id="2.7.11.1"/>
    </reaction>
</comment>
<feature type="compositionally biased region" description="Basic and acidic residues" evidence="16">
    <location>
        <begin position="184"/>
        <end position="204"/>
    </location>
</feature>
<evidence type="ECO:0000256" key="7">
    <source>
        <dbReference type="ARBA" id="ARBA00022527"/>
    </source>
</evidence>
<comment type="catalytic activity">
    <reaction evidence="13">
        <text>L-threonyl-[protein] + ATP = O-phospho-L-threonyl-[protein] + ADP + H(+)</text>
        <dbReference type="Rhea" id="RHEA:46608"/>
        <dbReference type="Rhea" id="RHEA-COMP:11060"/>
        <dbReference type="Rhea" id="RHEA-COMP:11605"/>
        <dbReference type="ChEBI" id="CHEBI:15378"/>
        <dbReference type="ChEBI" id="CHEBI:30013"/>
        <dbReference type="ChEBI" id="CHEBI:30616"/>
        <dbReference type="ChEBI" id="CHEBI:61977"/>
        <dbReference type="ChEBI" id="CHEBI:456216"/>
        <dbReference type="EC" id="2.7.11.1"/>
    </reaction>
</comment>
<dbReference type="GO" id="GO:0001402">
    <property type="term" value="P:signal transduction involved in filamentous growth"/>
    <property type="evidence" value="ECO:0007669"/>
    <property type="project" value="UniProtKB-ARBA"/>
</dbReference>
<organism evidence="19 20">
    <name type="scientific">Hortaea werneckii</name>
    <name type="common">Black yeast</name>
    <name type="synonym">Cladosporium werneckii</name>
    <dbReference type="NCBI Taxonomy" id="91943"/>
    <lineage>
        <taxon>Eukaryota</taxon>
        <taxon>Fungi</taxon>
        <taxon>Dikarya</taxon>
        <taxon>Ascomycota</taxon>
        <taxon>Pezizomycotina</taxon>
        <taxon>Dothideomycetes</taxon>
        <taxon>Dothideomycetidae</taxon>
        <taxon>Mycosphaerellales</taxon>
        <taxon>Teratosphaeriaceae</taxon>
        <taxon>Hortaea</taxon>
    </lineage>
</organism>
<evidence type="ECO:0000256" key="1">
    <source>
        <dbReference type="ARBA" id="ARBA00004123"/>
    </source>
</evidence>
<dbReference type="Pfam" id="PF00069">
    <property type="entry name" value="Pkinase"/>
    <property type="match status" value="1"/>
</dbReference>
<dbReference type="FunFam" id="3.90.810.10:FF:000007">
    <property type="entry name" value="Non-specific serine/threonine protein kinase"/>
    <property type="match status" value="1"/>
</dbReference>
<evidence type="ECO:0000313" key="20">
    <source>
        <dbReference type="Proteomes" id="UP000269539"/>
    </source>
</evidence>
<comment type="subcellular location">
    <subcellularLocation>
        <location evidence="2">Cytoplasm</location>
    </subcellularLocation>
    <subcellularLocation>
        <location evidence="1">Nucleus</location>
    </subcellularLocation>
</comment>
<sequence>MSPDWLDGQRSRRRLSKAPPTTTTTTSGAGSTTAHSQNAHPLRRAPSAPVGKKYSQQASASASAPHHSRSPTVDSHWTRNSNSHAANARLQPYEQHPSRLSQASADIIGERFDSAAVLESFNQVPYSARDAPPPPPAASQSAHHQQPLAGAAHPPRPPNFPHANTTGHASGPGLAQSFQAATGRKMEEVRGPRQRYSDEVKDTRGLKKKSGFSSFFNLASPRRPNISAPENPVHVTHVGYDQETGEFTGLPKEWQRTLQANGITEQEQKRHPQAIIDVVTFYNENNDQGSDDYAYHKFDNAHVADSPQSQTAPQGALSPGGGASGPYGQMASPPASPRFPKNEGESFENPRAPPPVPKGQQGFVTSSQPTSPQLNGNQMLPLRPAPKAPGQQNLMPQRAAPPVPGQQQQDRAGTEGGYPLASGAPPTLYDYQNQQELSRSRSKAGHAHQYQSQSPVSSPQQYQQQQEQAMKHAQQVLKQQSIDRSQSQRHNAQAQAQQAAPMPQDPRAGAHPPAVDPRIGPAPRPRQRPRQSMNNAEIISKLQHICNTSDPTKKYRNLVKIGQGASGGVYTAYEVGTNKCVAIKQMNLEQQPKKDLIVNEIMVMKDSKHKNVVNFLDSFLVRGDLWVIMEYMEGGSLTDVVTFNMMSEGQISAVCRETLHGLQFLHSKGVIHRDIKSDNILLSMEGSIKLTDFGFCAQINESHMKRTTMVGTPYWMAPEVVTRKEYGRKIDIWSLGIMAIEMIEGEPPYLTESPLRALYLIATNGTPAIKEEHNLTPVFRDFLHFALKVDPEKRASAHDLLKHAFIQTAEPLATLAPLVKAARLARAEERRNKGS</sequence>
<dbReference type="GO" id="GO:0008349">
    <property type="term" value="F:MAP kinase kinase kinase kinase activity"/>
    <property type="evidence" value="ECO:0007669"/>
    <property type="project" value="UniProtKB-ARBA"/>
</dbReference>
<keyword evidence="8" id="KW-0808">Transferase</keyword>
<evidence type="ECO:0000256" key="16">
    <source>
        <dbReference type="SAM" id="MobiDB-lite"/>
    </source>
</evidence>
<dbReference type="GO" id="GO:0071470">
    <property type="term" value="P:cellular response to osmotic stress"/>
    <property type="evidence" value="ECO:0007669"/>
    <property type="project" value="UniProtKB-ARBA"/>
</dbReference>
<evidence type="ECO:0000256" key="4">
    <source>
        <dbReference type="ARBA" id="ARBA00012513"/>
    </source>
</evidence>
<dbReference type="InterPro" id="IPR008271">
    <property type="entry name" value="Ser/Thr_kinase_AS"/>
</dbReference>
<feature type="compositionally biased region" description="Low complexity" evidence="16">
    <location>
        <begin position="21"/>
        <end position="34"/>
    </location>
</feature>
<evidence type="ECO:0000256" key="12">
    <source>
        <dbReference type="ARBA" id="ARBA00023242"/>
    </source>
</evidence>
<dbReference type="InterPro" id="IPR033923">
    <property type="entry name" value="PAK_BD"/>
</dbReference>
<keyword evidence="12" id="KW-0539">Nucleus</keyword>
<comment type="caution">
    <text evidence="19">The sequence shown here is derived from an EMBL/GenBank/DDBJ whole genome shotgun (WGS) entry which is preliminary data.</text>
</comment>